<keyword evidence="2" id="KW-1185">Reference proteome</keyword>
<name>A0ABW6IUF5_STRWE</name>
<gene>
    <name evidence="1" type="ORF">ACFQ63_16260</name>
</gene>
<protein>
    <submittedName>
        <fullName evidence="1">Uncharacterized protein</fullName>
    </submittedName>
</protein>
<dbReference type="RefSeq" id="WP_386252696.1">
    <property type="nucleotide sequence ID" value="NZ_JBHTRV010000010.1"/>
</dbReference>
<proteinExistence type="predicted"/>
<evidence type="ECO:0000313" key="1">
    <source>
        <dbReference type="EMBL" id="MFE5981253.1"/>
    </source>
</evidence>
<organism evidence="1 2">
    <name type="scientific">Streptomyces wedmorensis</name>
    <dbReference type="NCBI Taxonomy" id="43759"/>
    <lineage>
        <taxon>Bacteria</taxon>
        <taxon>Bacillati</taxon>
        <taxon>Actinomycetota</taxon>
        <taxon>Actinomycetes</taxon>
        <taxon>Kitasatosporales</taxon>
        <taxon>Streptomycetaceae</taxon>
        <taxon>Streptomyces</taxon>
    </lineage>
</organism>
<dbReference type="EMBL" id="JBHTRV010000010">
    <property type="protein sequence ID" value="MFE5981253.1"/>
    <property type="molecule type" value="Genomic_DNA"/>
</dbReference>
<dbReference type="Proteomes" id="UP001600424">
    <property type="component" value="Unassembled WGS sequence"/>
</dbReference>
<sequence length="160" mass="17317">MVTRRENEVHSAAELLDALGRQALEEAGGEVPKSAPDPEKASVAVTGGFVQPTARVPHSDPAARDRLDALWHKEADRMGILDGNREFLLLATYPGSLARGWIRMRDSIGDHLPSRIAAASGSREFIAVSLDGKSLCAVSAEEYEDWIVTHSFERGRTAGP</sequence>
<accession>A0ABW6IUF5</accession>
<evidence type="ECO:0000313" key="2">
    <source>
        <dbReference type="Proteomes" id="UP001600424"/>
    </source>
</evidence>
<comment type="caution">
    <text evidence="1">The sequence shown here is derived from an EMBL/GenBank/DDBJ whole genome shotgun (WGS) entry which is preliminary data.</text>
</comment>
<reference evidence="1 2" key="1">
    <citation type="submission" date="2024-09" db="EMBL/GenBank/DDBJ databases">
        <title>The Natural Products Discovery Center: Release of the First 8490 Sequenced Strains for Exploring Actinobacteria Biosynthetic Diversity.</title>
        <authorList>
            <person name="Kalkreuter E."/>
            <person name="Kautsar S.A."/>
            <person name="Yang D."/>
            <person name="Bader C.D."/>
            <person name="Teijaro C.N."/>
            <person name="Fluegel L."/>
            <person name="Davis C.M."/>
            <person name="Simpson J.R."/>
            <person name="Lauterbach L."/>
            <person name="Steele A.D."/>
            <person name="Gui C."/>
            <person name="Meng S."/>
            <person name="Li G."/>
            <person name="Viehrig K."/>
            <person name="Ye F."/>
            <person name="Su P."/>
            <person name="Kiefer A.F."/>
            <person name="Nichols A."/>
            <person name="Cepeda A.J."/>
            <person name="Yan W."/>
            <person name="Fan B."/>
            <person name="Jiang Y."/>
            <person name="Adhikari A."/>
            <person name="Zheng C.-J."/>
            <person name="Schuster L."/>
            <person name="Cowan T.M."/>
            <person name="Smanski M.J."/>
            <person name="Chevrette M.G."/>
            <person name="De Carvalho L.P.S."/>
            <person name="Shen B."/>
        </authorList>
    </citation>
    <scope>NUCLEOTIDE SEQUENCE [LARGE SCALE GENOMIC DNA]</scope>
    <source>
        <strain evidence="1 2">NPDC056472</strain>
    </source>
</reference>